<reference evidence="1 2" key="1">
    <citation type="journal article" date="2013" name="Genome Announc.">
        <title>Draft Genome Sequence of Streptomyces viridochromogenes Strain Tu57, Producer of Avilamycin.</title>
        <authorList>
            <person name="Gruning B.A."/>
            <person name="Erxleben A."/>
            <person name="Hahnlein A."/>
            <person name="Gunther S."/>
        </authorList>
    </citation>
    <scope>NUCLEOTIDE SEQUENCE [LARGE SCALE GENOMIC DNA]</scope>
    <source>
        <strain evidence="1 2">Tue57</strain>
    </source>
</reference>
<dbReference type="RefSeq" id="WP_004004286.1">
    <property type="nucleotide sequence ID" value="NZ_AMLP01000294.1"/>
</dbReference>
<gene>
    <name evidence="1" type="ORF">STVIR_8809</name>
</gene>
<accession>L8P247</accession>
<evidence type="ECO:0000313" key="1">
    <source>
        <dbReference type="EMBL" id="ELS50234.1"/>
    </source>
</evidence>
<name>L8P247_STRVR</name>
<organism evidence="1 2">
    <name type="scientific">Streptomyces viridochromogenes Tue57</name>
    <dbReference type="NCBI Taxonomy" id="1160705"/>
    <lineage>
        <taxon>Bacteria</taxon>
        <taxon>Bacillati</taxon>
        <taxon>Actinomycetota</taxon>
        <taxon>Actinomycetes</taxon>
        <taxon>Kitasatosporales</taxon>
        <taxon>Streptomycetaceae</taxon>
        <taxon>Streptomyces</taxon>
    </lineage>
</organism>
<comment type="caution">
    <text evidence="1">The sequence shown here is derived from an EMBL/GenBank/DDBJ whole genome shotgun (WGS) entry which is preliminary data.</text>
</comment>
<dbReference type="AlphaFoldDB" id="L8P247"/>
<dbReference type="Proteomes" id="UP000011205">
    <property type="component" value="Unassembled WGS sequence"/>
</dbReference>
<protein>
    <submittedName>
        <fullName evidence="1">Uncharacterized protein</fullName>
    </submittedName>
</protein>
<dbReference type="PATRIC" id="fig|1160705.3.peg.8704"/>
<sequence>MTAALTVLAALGGLVLGIRAELRATEEAEQVDAKMVSFYRTPTVITVLNGSNRVIAMRLSLEQPSVWWDLQAVPPCQKIDVPLTLLKMSMSEAGPRVTVKDIDLDRLRLEFMDSEGRTWIRAGTGPLRRSAGWEQSLASVRMVSPEPWNAKPEETAACGT</sequence>
<proteinExistence type="predicted"/>
<dbReference type="EMBL" id="AMLP01000294">
    <property type="protein sequence ID" value="ELS50234.1"/>
    <property type="molecule type" value="Genomic_DNA"/>
</dbReference>
<evidence type="ECO:0000313" key="2">
    <source>
        <dbReference type="Proteomes" id="UP000011205"/>
    </source>
</evidence>